<feature type="domain" description="ChsH2 rubredoxin-like zinc ribbon" evidence="2">
    <location>
        <begin position="19"/>
        <end position="52"/>
    </location>
</feature>
<dbReference type="SUPFAM" id="SSF50249">
    <property type="entry name" value="Nucleic acid-binding proteins"/>
    <property type="match status" value="1"/>
</dbReference>
<dbReference type="InterPro" id="IPR052513">
    <property type="entry name" value="Thioester_dehydratase-like"/>
</dbReference>
<feature type="domain" description="ChsH2 C-terminal OB-fold" evidence="1">
    <location>
        <begin position="57"/>
        <end position="119"/>
    </location>
</feature>
<gene>
    <name evidence="3" type="ORF">ACFQ34_15980</name>
</gene>
<comment type="caution">
    <text evidence="3">The sequence shown here is derived from an EMBL/GenBank/DDBJ whole genome shotgun (WGS) entry which is preliminary data.</text>
</comment>
<dbReference type="EMBL" id="JBHTMB010000140">
    <property type="protein sequence ID" value="MFD1234791.1"/>
    <property type="molecule type" value="Genomic_DNA"/>
</dbReference>
<evidence type="ECO:0000259" key="2">
    <source>
        <dbReference type="Pfam" id="PF12172"/>
    </source>
</evidence>
<organism evidence="3 4">
    <name type="scientific">Pseudonocardia benzenivorans</name>
    <dbReference type="NCBI Taxonomy" id="228005"/>
    <lineage>
        <taxon>Bacteria</taxon>
        <taxon>Bacillati</taxon>
        <taxon>Actinomycetota</taxon>
        <taxon>Actinomycetes</taxon>
        <taxon>Pseudonocardiales</taxon>
        <taxon>Pseudonocardiaceae</taxon>
        <taxon>Pseudonocardia</taxon>
    </lineage>
</organism>
<sequence length="134" mass="14196">MSAVDLDGWLADPRGGPYWAALQDGRLVTPRCRSCGHRTSYLRWVCPACGARGEADWAETSGVGRVHSVTTQHRAPAGFDLEPPYQVALVELDDGPLVLAPVPPGAVVAIGDTVRVTTRDVPGLGRLISVGPRS</sequence>
<dbReference type="Gene3D" id="6.10.30.10">
    <property type="match status" value="1"/>
</dbReference>
<dbReference type="PANTHER" id="PTHR34075:SF5">
    <property type="entry name" value="BLR3430 PROTEIN"/>
    <property type="match status" value="1"/>
</dbReference>
<dbReference type="PANTHER" id="PTHR34075">
    <property type="entry name" value="BLR3430 PROTEIN"/>
    <property type="match status" value="1"/>
</dbReference>
<keyword evidence="4" id="KW-1185">Reference proteome</keyword>
<evidence type="ECO:0000259" key="1">
    <source>
        <dbReference type="Pfam" id="PF01796"/>
    </source>
</evidence>
<proteinExistence type="predicted"/>
<dbReference type="InterPro" id="IPR002878">
    <property type="entry name" value="ChsH2_C"/>
</dbReference>
<accession>A0ABW3VJ42</accession>
<dbReference type="InterPro" id="IPR012340">
    <property type="entry name" value="NA-bd_OB-fold"/>
</dbReference>
<dbReference type="InterPro" id="IPR022002">
    <property type="entry name" value="ChsH2_Znr"/>
</dbReference>
<dbReference type="RefSeq" id="WP_013672830.1">
    <property type="nucleotide sequence ID" value="NZ_BAABKS010000022.1"/>
</dbReference>
<reference evidence="4" key="1">
    <citation type="journal article" date="2019" name="Int. J. Syst. Evol. Microbiol.">
        <title>The Global Catalogue of Microorganisms (GCM) 10K type strain sequencing project: providing services to taxonomists for standard genome sequencing and annotation.</title>
        <authorList>
            <consortium name="The Broad Institute Genomics Platform"/>
            <consortium name="The Broad Institute Genome Sequencing Center for Infectious Disease"/>
            <person name="Wu L."/>
            <person name="Ma J."/>
        </authorList>
    </citation>
    <scope>NUCLEOTIDE SEQUENCE [LARGE SCALE GENOMIC DNA]</scope>
    <source>
        <strain evidence="4">CCUG 49018</strain>
    </source>
</reference>
<dbReference type="Pfam" id="PF01796">
    <property type="entry name" value="OB_ChsH2_C"/>
    <property type="match status" value="1"/>
</dbReference>
<dbReference type="Pfam" id="PF12172">
    <property type="entry name" value="zf-ChsH2"/>
    <property type="match status" value="1"/>
</dbReference>
<protein>
    <submittedName>
        <fullName evidence="3">Zn-ribbon domain-containing OB-fold protein</fullName>
    </submittedName>
</protein>
<name>A0ABW3VJ42_9PSEU</name>
<dbReference type="Proteomes" id="UP001597182">
    <property type="component" value="Unassembled WGS sequence"/>
</dbReference>
<evidence type="ECO:0000313" key="3">
    <source>
        <dbReference type="EMBL" id="MFD1234791.1"/>
    </source>
</evidence>
<evidence type="ECO:0000313" key="4">
    <source>
        <dbReference type="Proteomes" id="UP001597182"/>
    </source>
</evidence>